<comment type="caution">
    <text evidence="13">The sequence shown here is derived from an EMBL/GenBank/DDBJ whole genome shotgun (WGS) entry which is preliminary data.</text>
</comment>
<dbReference type="InterPro" id="IPR020895">
    <property type="entry name" value="Frataxin_CS"/>
</dbReference>
<comment type="subcellular location">
    <subcellularLocation>
        <location evidence="1">Mitochondrion</location>
    </subcellularLocation>
</comment>
<sequence length="123" mass="14529">MDRLTEYLEETIEAFDDQPYDVEYSGRNVRLTRYKPSMCGKSGVLTVRLGDNGTYVLNKQPPNKQIWLSSPISGPKRYDWDSTHHVWFYHRDGDLLHDLLNRELREVLRDETIQVDLAERDDD</sequence>
<evidence type="ECO:0000256" key="9">
    <source>
        <dbReference type="ARBA" id="ARBA00023004"/>
    </source>
</evidence>
<keyword evidence="10" id="KW-0406">Ion transport</keyword>
<dbReference type="InterPro" id="IPR017789">
    <property type="entry name" value="Frataxin"/>
</dbReference>
<evidence type="ECO:0000256" key="5">
    <source>
        <dbReference type="ARBA" id="ARBA00022448"/>
    </source>
</evidence>
<organism evidence="13 14">
    <name type="scientific">Rhodotorula taiwanensis</name>
    <dbReference type="NCBI Taxonomy" id="741276"/>
    <lineage>
        <taxon>Eukaryota</taxon>
        <taxon>Fungi</taxon>
        <taxon>Dikarya</taxon>
        <taxon>Basidiomycota</taxon>
        <taxon>Pucciniomycotina</taxon>
        <taxon>Microbotryomycetes</taxon>
        <taxon>Sporidiobolales</taxon>
        <taxon>Sporidiobolaceae</taxon>
        <taxon>Rhodotorula</taxon>
    </lineage>
</organism>
<dbReference type="PROSITE" id="PS50810">
    <property type="entry name" value="FRATAXIN_2"/>
    <property type="match status" value="1"/>
</dbReference>
<name>A0A2S5BGJ2_9BASI</name>
<protein>
    <recommendedName>
        <fullName evidence="3">ferroxidase</fullName>
        <ecNumber evidence="3">1.16.3.1</ecNumber>
    </recommendedName>
</protein>
<evidence type="ECO:0000313" key="13">
    <source>
        <dbReference type="EMBL" id="POY75863.1"/>
    </source>
</evidence>
<evidence type="ECO:0000256" key="4">
    <source>
        <dbReference type="ARBA" id="ARBA00022434"/>
    </source>
</evidence>
<dbReference type="PROSITE" id="PS01344">
    <property type="entry name" value="FRATAXIN_1"/>
    <property type="match status" value="1"/>
</dbReference>
<dbReference type="GO" id="GO:0004322">
    <property type="term" value="F:ferroxidase activity"/>
    <property type="evidence" value="ECO:0007669"/>
    <property type="project" value="UniProtKB-EC"/>
</dbReference>
<evidence type="ECO:0000256" key="7">
    <source>
        <dbReference type="ARBA" id="ARBA00022946"/>
    </source>
</evidence>
<proteinExistence type="inferred from homology"/>
<dbReference type="GO" id="GO:0008198">
    <property type="term" value="F:ferrous iron binding"/>
    <property type="evidence" value="ECO:0007669"/>
    <property type="project" value="TreeGrafter"/>
</dbReference>
<dbReference type="PANTHER" id="PTHR16821">
    <property type="entry name" value="FRATAXIN"/>
    <property type="match status" value="1"/>
</dbReference>
<evidence type="ECO:0000256" key="3">
    <source>
        <dbReference type="ARBA" id="ARBA00013107"/>
    </source>
</evidence>
<evidence type="ECO:0000256" key="1">
    <source>
        <dbReference type="ARBA" id="ARBA00004173"/>
    </source>
</evidence>
<dbReference type="EC" id="1.16.3.1" evidence="3"/>
<keyword evidence="14" id="KW-1185">Reference proteome</keyword>
<reference evidence="13 14" key="1">
    <citation type="journal article" date="2018" name="Front. Microbiol.">
        <title>Prospects for Fungal Bioremediation of Acidic Radioactive Waste Sites: Characterization and Genome Sequence of Rhodotorula taiwanensis MD1149.</title>
        <authorList>
            <person name="Tkavc R."/>
            <person name="Matrosova V.Y."/>
            <person name="Grichenko O.E."/>
            <person name="Gostincar C."/>
            <person name="Volpe R.P."/>
            <person name="Klimenkova P."/>
            <person name="Gaidamakova E.K."/>
            <person name="Zhou C.E."/>
            <person name="Stewart B.J."/>
            <person name="Lyman M.G."/>
            <person name="Malfatti S.A."/>
            <person name="Rubinfeld B."/>
            <person name="Courtot M."/>
            <person name="Singh J."/>
            <person name="Dalgard C.L."/>
            <person name="Hamilton T."/>
            <person name="Frey K.G."/>
            <person name="Gunde-Cimerman N."/>
            <person name="Dugan L."/>
            <person name="Daly M.J."/>
        </authorList>
    </citation>
    <scope>NUCLEOTIDE SEQUENCE [LARGE SCALE GENOMIC DNA]</scope>
    <source>
        <strain evidence="13 14">MD1149</strain>
    </source>
</reference>
<dbReference type="OrthoDB" id="1897642at2759"/>
<keyword evidence="9" id="KW-0408">Iron</keyword>
<dbReference type="InterPro" id="IPR036524">
    <property type="entry name" value="Frataxin/CyaY_sf"/>
</dbReference>
<dbReference type="EMBL" id="PJQD01000009">
    <property type="protein sequence ID" value="POY75863.1"/>
    <property type="molecule type" value="Genomic_DNA"/>
</dbReference>
<keyword evidence="5" id="KW-0813">Transport</keyword>
<evidence type="ECO:0000256" key="10">
    <source>
        <dbReference type="ARBA" id="ARBA00023065"/>
    </source>
</evidence>
<dbReference type="Proteomes" id="UP000237144">
    <property type="component" value="Unassembled WGS sequence"/>
</dbReference>
<dbReference type="GO" id="GO:0005739">
    <property type="term" value="C:mitochondrion"/>
    <property type="evidence" value="ECO:0007669"/>
    <property type="project" value="UniProtKB-SubCell"/>
</dbReference>
<comment type="catalytic activity">
    <reaction evidence="12">
        <text>4 Fe(2+) + O2 + 4 H(+) = 4 Fe(3+) + 2 H2O</text>
        <dbReference type="Rhea" id="RHEA:11148"/>
        <dbReference type="ChEBI" id="CHEBI:15377"/>
        <dbReference type="ChEBI" id="CHEBI:15378"/>
        <dbReference type="ChEBI" id="CHEBI:15379"/>
        <dbReference type="ChEBI" id="CHEBI:29033"/>
        <dbReference type="ChEBI" id="CHEBI:29034"/>
        <dbReference type="EC" id="1.16.3.1"/>
    </reaction>
</comment>
<dbReference type="GO" id="GO:0006826">
    <property type="term" value="P:iron ion transport"/>
    <property type="evidence" value="ECO:0007669"/>
    <property type="project" value="UniProtKB-KW"/>
</dbReference>
<dbReference type="GO" id="GO:0006879">
    <property type="term" value="P:intracellular iron ion homeostasis"/>
    <property type="evidence" value="ECO:0007669"/>
    <property type="project" value="UniProtKB-KW"/>
</dbReference>
<dbReference type="InterPro" id="IPR002908">
    <property type="entry name" value="Frataxin/CyaY"/>
</dbReference>
<accession>A0A2S5BGJ2</accession>
<keyword evidence="4" id="KW-0409">Iron storage</keyword>
<dbReference type="SUPFAM" id="SSF55387">
    <property type="entry name" value="Frataxin/Nqo15-like"/>
    <property type="match status" value="1"/>
</dbReference>
<gene>
    <name evidence="13" type="ORF">BMF94_0945</name>
</gene>
<dbReference type="Pfam" id="PF01491">
    <property type="entry name" value="Frataxin_Cyay"/>
    <property type="match status" value="1"/>
</dbReference>
<keyword evidence="6" id="KW-0410">Iron transport</keyword>
<dbReference type="NCBIfam" id="TIGR03422">
    <property type="entry name" value="mito_frataxin"/>
    <property type="match status" value="1"/>
</dbReference>
<keyword evidence="7" id="KW-0809">Transit peptide</keyword>
<keyword evidence="11" id="KW-0496">Mitochondrion</keyword>
<dbReference type="GO" id="GO:0034986">
    <property type="term" value="F:iron chaperone activity"/>
    <property type="evidence" value="ECO:0007669"/>
    <property type="project" value="TreeGrafter"/>
</dbReference>
<evidence type="ECO:0000256" key="11">
    <source>
        <dbReference type="ARBA" id="ARBA00023128"/>
    </source>
</evidence>
<dbReference type="NCBIfam" id="TIGR03421">
    <property type="entry name" value="FeS_CyaY"/>
    <property type="match status" value="1"/>
</dbReference>
<dbReference type="AlphaFoldDB" id="A0A2S5BGJ2"/>
<keyword evidence="8" id="KW-0560">Oxidoreductase</keyword>
<dbReference type="GO" id="GO:0051537">
    <property type="term" value="F:2 iron, 2 sulfur cluster binding"/>
    <property type="evidence" value="ECO:0007669"/>
    <property type="project" value="TreeGrafter"/>
</dbReference>
<dbReference type="Gene3D" id="3.30.920.10">
    <property type="entry name" value="Frataxin/CyaY"/>
    <property type="match status" value="1"/>
</dbReference>
<dbReference type="STRING" id="741276.A0A2S5BGJ2"/>
<evidence type="ECO:0000256" key="12">
    <source>
        <dbReference type="ARBA" id="ARBA00047990"/>
    </source>
</evidence>
<evidence type="ECO:0000256" key="2">
    <source>
        <dbReference type="ARBA" id="ARBA00008183"/>
    </source>
</evidence>
<dbReference type="PANTHER" id="PTHR16821:SF2">
    <property type="entry name" value="FRATAXIN, MITOCHONDRIAL"/>
    <property type="match status" value="1"/>
</dbReference>
<dbReference type="GO" id="GO:0016226">
    <property type="term" value="P:iron-sulfur cluster assembly"/>
    <property type="evidence" value="ECO:0007669"/>
    <property type="project" value="InterPro"/>
</dbReference>
<comment type="similarity">
    <text evidence="2">Belongs to the frataxin family.</text>
</comment>
<evidence type="ECO:0000256" key="8">
    <source>
        <dbReference type="ARBA" id="ARBA00023002"/>
    </source>
</evidence>
<evidence type="ECO:0000313" key="14">
    <source>
        <dbReference type="Proteomes" id="UP000237144"/>
    </source>
</evidence>
<dbReference type="GO" id="GO:0008199">
    <property type="term" value="F:ferric iron binding"/>
    <property type="evidence" value="ECO:0007669"/>
    <property type="project" value="InterPro"/>
</dbReference>
<evidence type="ECO:0000256" key="6">
    <source>
        <dbReference type="ARBA" id="ARBA00022496"/>
    </source>
</evidence>
<dbReference type="SMART" id="SM01219">
    <property type="entry name" value="Frataxin_Cyay"/>
    <property type="match status" value="1"/>
</dbReference>